<keyword evidence="1" id="KW-1133">Transmembrane helix</keyword>
<evidence type="ECO:0000313" key="3">
    <source>
        <dbReference type="EMBL" id="WCO68777.1"/>
    </source>
</evidence>
<dbReference type="Proteomes" id="UP001216390">
    <property type="component" value="Chromosome"/>
</dbReference>
<feature type="transmembrane region" description="Helical" evidence="1">
    <location>
        <begin position="12"/>
        <end position="32"/>
    </location>
</feature>
<feature type="domain" description="Inner membrane protein YgaP-like transmembrane" evidence="2">
    <location>
        <begin position="10"/>
        <end position="62"/>
    </location>
</feature>
<keyword evidence="1" id="KW-0472">Membrane</keyword>
<accession>A0AAE9YHU9</accession>
<organism evidence="3 4">
    <name type="scientific">Iamia majanohamensis</name>
    <dbReference type="NCBI Taxonomy" id="467976"/>
    <lineage>
        <taxon>Bacteria</taxon>
        <taxon>Bacillati</taxon>
        <taxon>Actinomycetota</taxon>
        <taxon>Acidimicrobiia</taxon>
        <taxon>Acidimicrobiales</taxon>
        <taxon>Iamiaceae</taxon>
        <taxon>Iamia</taxon>
    </lineage>
</organism>
<dbReference type="AlphaFoldDB" id="A0AAE9YHU9"/>
<name>A0AAE9YHU9_9ACTN</name>
<dbReference type="InterPro" id="IPR021309">
    <property type="entry name" value="YgaP-like_TM"/>
</dbReference>
<sequence length="89" mass="9388">MRRAPSRWDLERQVRLAAGSLVLAGIVGSLRYPRLRFLSGAVGAGLTFAAVSDTCAMGSLLSRLPYNRTAPSCDVDRVVAELTAPAVAA</sequence>
<reference evidence="3" key="1">
    <citation type="submission" date="2023-01" db="EMBL/GenBank/DDBJ databases">
        <title>The diversity of Class Acidimicrobiia in South China Sea sediment environments and the proposal of Iamia marina sp. nov., a novel species of the genus Iamia.</title>
        <authorList>
            <person name="He Y."/>
            <person name="Tian X."/>
        </authorList>
    </citation>
    <scope>NUCLEOTIDE SEQUENCE</scope>
    <source>
        <strain evidence="3">DSM 19957</strain>
    </source>
</reference>
<evidence type="ECO:0000256" key="1">
    <source>
        <dbReference type="SAM" id="Phobius"/>
    </source>
</evidence>
<feature type="transmembrane region" description="Helical" evidence="1">
    <location>
        <begin position="38"/>
        <end position="61"/>
    </location>
</feature>
<keyword evidence="1" id="KW-0812">Transmembrane</keyword>
<protein>
    <submittedName>
        <fullName evidence="3">DUF2892 domain-containing protein</fullName>
    </submittedName>
</protein>
<evidence type="ECO:0000313" key="4">
    <source>
        <dbReference type="Proteomes" id="UP001216390"/>
    </source>
</evidence>
<dbReference type="Pfam" id="PF11127">
    <property type="entry name" value="YgaP-like_TM"/>
    <property type="match status" value="1"/>
</dbReference>
<dbReference type="EMBL" id="CP116942">
    <property type="protein sequence ID" value="WCO68777.1"/>
    <property type="molecule type" value="Genomic_DNA"/>
</dbReference>
<gene>
    <name evidence="3" type="ORF">PO878_08570</name>
</gene>
<keyword evidence="4" id="KW-1185">Reference proteome</keyword>
<evidence type="ECO:0000259" key="2">
    <source>
        <dbReference type="Pfam" id="PF11127"/>
    </source>
</evidence>
<proteinExistence type="predicted"/>
<dbReference type="Gene3D" id="6.10.140.1340">
    <property type="match status" value="1"/>
</dbReference>
<dbReference type="KEGG" id="ima:PO878_08570"/>